<reference evidence="3" key="1">
    <citation type="submission" date="2018-11" db="EMBL/GenBank/DDBJ databases">
        <authorList>
            <consortium name="Pathogen Informatics"/>
        </authorList>
    </citation>
    <scope>NUCLEOTIDE SEQUENCE</scope>
</reference>
<evidence type="ECO:0000313" key="4">
    <source>
        <dbReference type="Proteomes" id="UP000784294"/>
    </source>
</evidence>
<evidence type="ECO:0000313" key="3">
    <source>
        <dbReference type="EMBL" id="VEL12800.1"/>
    </source>
</evidence>
<dbReference type="EMBL" id="CAAALY010015872">
    <property type="protein sequence ID" value="VEL12800.1"/>
    <property type="molecule type" value="Genomic_DNA"/>
</dbReference>
<dbReference type="AlphaFoldDB" id="A0A3S5BPW5"/>
<feature type="region of interest" description="Disordered" evidence="2">
    <location>
        <begin position="23"/>
        <end position="42"/>
    </location>
</feature>
<name>A0A3S5BPW5_9PLAT</name>
<comment type="caution">
    <text evidence="3">The sequence shown here is derived from an EMBL/GenBank/DDBJ whole genome shotgun (WGS) entry which is preliminary data.</text>
</comment>
<dbReference type="Proteomes" id="UP000784294">
    <property type="component" value="Unassembled WGS sequence"/>
</dbReference>
<evidence type="ECO:0000256" key="1">
    <source>
        <dbReference type="SAM" id="Coils"/>
    </source>
</evidence>
<gene>
    <name evidence="3" type="ORF">PXEA_LOCUS6240</name>
</gene>
<sequence length="178" mass="20233">MSCNSVLTMAPLTDNAGESFGNVPSQWSSAGNHEHSGYAPSGFTDSATKLRKQGRAKIMKLKKTVTILFFISTVLLRFPIKKLEGENIALKDECGEVNELKHLNEQLSRRSEQCMEQLSCLKRELNYMVSYCFPNCANLNKTPNGIWLVPYIFLLLETCQSWVQMKMRIKILGCYNLR</sequence>
<organism evidence="3 4">
    <name type="scientific">Protopolystoma xenopodis</name>
    <dbReference type="NCBI Taxonomy" id="117903"/>
    <lineage>
        <taxon>Eukaryota</taxon>
        <taxon>Metazoa</taxon>
        <taxon>Spiralia</taxon>
        <taxon>Lophotrochozoa</taxon>
        <taxon>Platyhelminthes</taxon>
        <taxon>Monogenea</taxon>
        <taxon>Polyopisthocotylea</taxon>
        <taxon>Polystomatidea</taxon>
        <taxon>Polystomatidae</taxon>
        <taxon>Protopolystoma</taxon>
    </lineage>
</organism>
<keyword evidence="1" id="KW-0175">Coiled coil</keyword>
<keyword evidence="4" id="KW-1185">Reference proteome</keyword>
<evidence type="ECO:0000256" key="2">
    <source>
        <dbReference type="SAM" id="MobiDB-lite"/>
    </source>
</evidence>
<feature type="coiled-coil region" evidence="1">
    <location>
        <begin position="80"/>
        <end position="124"/>
    </location>
</feature>
<accession>A0A3S5BPW5</accession>
<proteinExistence type="predicted"/>
<protein>
    <submittedName>
        <fullName evidence="3">Uncharacterized protein</fullName>
    </submittedName>
</protein>